<gene>
    <name evidence="2" type="ORF">K432DRAFT_442276</name>
</gene>
<dbReference type="InterPro" id="IPR017853">
    <property type="entry name" value="GH"/>
</dbReference>
<dbReference type="AlphaFoldDB" id="A0A8E2ECR7"/>
<protein>
    <submittedName>
        <fullName evidence="2">Uncharacterized protein</fullName>
    </submittedName>
</protein>
<evidence type="ECO:0000256" key="1">
    <source>
        <dbReference type="SAM" id="SignalP"/>
    </source>
</evidence>
<keyword evidence="1" id="KW-0732">Signal</keyword>
<dbReference type="SUPFAM" id="SSF51445">
    <property type="entry name" value="(Trans)glycosidases"/>
    <property type="match status" value="1"/>
</dbReference>
<dbReference type="OrthoDB" id="2338662at2759"/>
<feature type="chain" id="PRO_5034581656" evidence="1">
    <location>
        <begin position="23"/>
        <end position="477"/>
    </location>
</feature>
<dbReference type="EMBL" id="KV744916">
    <property type="protein sequence ID" value="OCK81576.1"/>
    <property type="molecule type" value="Genomic_DNA"/>
</dbReference>
<feature type="signal peptide" evidence="1">
    <location>
        <begin position="1"/>
        <end position="22"/>
    </location>
</feature>
<sequence>MRSSVNIFGALIRLAAYHGASALSSEMWCGKALNTDNPSAASIPGGKLLAPRESCSTPLLDLRVYPRYSIYTTDDQVTTLVVDAERSCTHGQPIYGPGRPGSHWTTLSIQITSALTGNVLVPWTGITVGSKGNEFNVSMDKFDSIKVPYVIRIYGSSPNGAQVFQSTSNLNIIESRSVSGSIVRIDQIPGGGLQVLRKRKLIRHHPRDISRNNRKTGDKGPKRVFNASVDWETVPAEIERVFHANLDWFEESVMHPNDERSLKLIKARGFDIIHPIPNADTYTFNATSFGMLLAEADKAGLFVVLDMRGTYQDLDLVTDQIATVSGHPSFLLYVTADKPDGAYVPVSLTSRTYNHIKQLDPYHPIAVSLACSNFYFKQYSAGADIILEDVSTVPGNANVSINHAHSHNRLEPRDANLIPCGCVSPEVVSRAKDYLKFQEWIGLTKATLQGRGFKPIWVVSETYDDSGDNWSPTHGLR</sequence>
<proteinExistence type="predicted"/>
<name>A0A8E2ECR7_9PEZI</name>
<accession>A0A8E2ECR7</accession>
<organism evidence="2 3">
    <name type="scientific">Lepidopterella palustris CBS 459.81</name>
    <dbReference type="NCBI Taxonomy" id="1314670"/>
    <lineage>
        <taxon>Eukaryota</taxon>
        <taxon>Fungi</taxon>
        <taxon>Dikarya</taxon>
        <taxon>Ascomycota</taxon>
        <taxon>Pezizomycotina</taxon>
        <taxon>Dothideomycetes</taxon>
        <taxon>Pleosporomycetidae</taxon>
        <taxon>Mytilinidiales</taxon>
        <taxon>Argynnaceae</taxon>
        <taxon>Lepidopterella</taxon>
    </lineage>
</organism>
<dbReference type="Proteomes" id="UP000250266">
    <property type="component" value="Unassembled WGS sequence"/>
</dbReference>
<evidence type="ECO:0000313" key="2">
    <source>
        <dbReference type="EMBL" id="OCK81576.1"/>
    </source>
</evidence>
<keyword evidence="3" id="KW-1185">Reference proteome</keyword>
<reference evidence="2 3" key="1">
    <citation type="journal article" date="2016" name="Nat. Commun.">
        <title>Ectomycorrhizal ecology is imprinted in the genome of the dominant symbiotic fungus Cenococcum geophilum.</title>
        <authorList>
            <consortium name="DOE Joint Genome Institute"/>
            <person name="Peter M."/>
            <person name="Kohler A."/>
            <person name="Ohm R.A."/>
            <person name="Kuo A."/>
            <person name="Krutzmann J."/>
            <person name="Morin E."/>
            <person name="Arend M."/>
            <person name="Barry K.W."/>
            <person name="Binder M."/>
            <person name="Choi C."/>
            <person name="Clum A."/>
            <person name="Copeland A."/>
            <person name="Grisel N."/>
            <person name="Haridas S."/>
            <person name="Kipfer T."/>
            <person name="LaButti K."/>
            <person name="Lindquist E."/>
            <person name="Lipzen A."/>
            <person name="Maire R."/>
            <person name="Meier B."/>
            <person name="Mihaltcheva S."/>
            <person name="Molinier V."/>
            <person name="Murat C."/>
            <person name="Poggeler S."/>
            <person name="Quandt C.A."/>
            <person name="Sperisen C."/>
            <person name="Tritt A."/>
            <person name="Tisserant E."/>
            <person name="Crous P.W."/>
            <person name="Henrissat B."/>
            <person name="Nehls U."/>
            <person name="Egli S."/>
            <person name="Spatafora J.W."/>
            <person name="Grigoriev I.V."/>
            <person name="Martin F.M."/>
        </authorList>
    </citation>
    <scope>NUCLEOTIDE SEQUENCE [LARGE SCALE GENOMIC DNA]</scope>
    <source>
        <strain evidence="2 3">CBS 459.81</strain>
    </source>
</reference>
<evidence type="ECO:0000313" key="3">
    <source>
        <dbReference type="Proteomes" id="UP000250266"/>
    </source>
</evidence>